<evidence type="ECO:0000313" key="1">
    <source>
        <dbReference type="EMBL" id="KAF9409869.1"/>
    </source>
</evidence>
<name>A0A835L143_SPOEX</name>
<keyword evidence="2" id="KW-1185">Reference proteome</keyword>
<comment type="caution">
    <text evidence="1">The sequence shown here is derived from an EMBL/GenBank/DDBJ whole genome shotgun (WGS) entry which is preliminary data.</text>
</comment>
<organism evidence="1 2">
    <name type="scientific">Spodoptera exigua</name>
    <name type="common">Beet armyworm</name>
    <name type="synonym">Noctua fulgens</name>
    <dbReference type="NCBI Taxonomy" id="7107"/>
    <lineage>
        <taxon>Eukaryota</taxon>
        <taxon>Metazoa</taxon>
        <taxon>Ecdysozoa</taxon>
        <taxon>Arthropoda</taxon>
        <taxon>Hexapoda</taxon>
        <taxon>Insecta</taxon>
        <taxon>Pterygota</taxon>
        <taxon>Neoptera</taxon>
        <taxon>Endopterygota</taxon>
        <taxon>Lepidoptera</taxon>
        <taxon>Glossata</taxon>
        <taxon>Ditrysia</taxon>
        <taxon>Noctuoidea</taxon>
        <taxon>Noctuidae</taxon>
        <taxon>Amphipyrinae</taxon>
        <taxon>Spodoptera</taxon>
    </lineage>
</organism>
<reference evidence="1" key="1">
    <citation type="submission" date="2020-08" db="EMBL/GenBank/DDBJ databases">
        <title>Spodoptera exigua strain:BAW_Kor-Di-RS1 Genome sequencing and assembly.</title>
        <authorList>
            <person name="Kim J."/>
            <person name="Nam H.Y."/>
            <person name="Kwon M."/>
            <person name="Choi J.H."/>
            <person name="Cho S.R."/>
            <person name="Kim G.-H."/>
        </authorList>
    </citation>
    <scope>NUCLEOTIDE SEQUENCE</scope>
    <source>
        <strain evidence="1">BAW_Kor-Di-RS1</strain>
        <tissue evidence="1">Whole-body</tissue>
    </source>
</reference>
<dbReference type="AlphaFoldDB" id="A0A835L143"/>
<dbReference type="Proteomes" id="UP000648187">
    <property type="component" value="Unassembled WGS sequence"/>
</dbReference>
<evidence type="ECO:0000313" key="2">
    <source>
        <dbReference type="Proteomes" id="UP000648187"/>
    </source>
</evidence>
<accession>A0A835L143</accession>
<protein>
    <submittedName>
        <fullName evidence="1">Uncharacterized protein</fullName>
    </submittedName>
</protein>
<gene>
    <name evidence="1" type="ORF">HW555_010886</name>
</gene>
<proteinExistence type="predicted"/>
<dbReference type="EMBL" id="JACKWZ010000292">
    <property type="protein sequence ID" value="KAF9409869.1"/>
    <property type="molecule type" value="Genomic_DNA"/>
</dbReference>
<sequence>MEIRKGRQFITNGVAVWGYQLEVMGFLKTFKLQPETTIMEAETTPMKPLQKPLRYSFLFSGSISDNVFDICTTQANSVLKASSCYF</sequence>